<evidence type="ECO:0000256" key="7">
    <source>
        <dbReference type="ARBA" id="ARBA00023136"/>
    </source>
</evidence>
<evidence type="ECO:0000256" key="6">
    <source>
        <dbReference type="ARBA" id="ARBA00022989"/>
    </source>
</evidence>
<keyword evidence="5 8" id="KW-0812">Transmembrane</keyword>
<feature type="transmembrane region" description="Helical" evidence="8">
    <location>
        <begin position="269"/>
        <end position="290"/>
    </location>
</feature>
<evidence type="ECO:0000256" key="4">
    <source>
        <dbReference type="ARBA" id="ARBA00022544"/>
    </source>
</evidence>
<keyword evidence="6 8" id="KW-1133">Transmembrane helix</keyword>
<evidence type="ECO:0000313" key="9">
    <source>
        <dbReference type="EMBL" id="GHH99429.1"/>
    </source>
</evidence>
<organism evidence="9 10">
    <name type="scientific">Neobacillus kokaensis</name>
    <dbReference type="NCBI Taxonomy" id="2759023"/>
    <lineage>
        <taxon>Bacteria</taxon>
        <taxon>Bacillati</taxon>
        <taxon>Bacillota</taxon>
        <taxon>Bacilli</taxon>
        <taxon>Bacillales</taxon>
        <taxon>Bacillaceae</taxon>
        <taxon>Neobacillus</taxon>
    </lineage>
</organism>
<dbReference type="Pfam" id="PF03845">
    <property type="entry name" value="Spore_permease"/>
    <property type="match status" value="1"/>
</dbReference>
<feature type="transmembrane region" description="Helical" evidence="8">
    <location>
        <begin position="147"/>
        <end position="167"/>
    </location>
</feature>
<evidence type="ECO:0000256" key="8">
    <source>
        <dbReference type="SAM" id="Phobius"/>
    </source>
</evidence>
<feature type="transmembrane region" description="Helical" evidence="8">
    <location>
        <begin position="302"/>
        <end position="321"/>
    </location>
</feature>
<feature type="transmembrane region" description="Helical" evidence="8">
    <location>
        <begin position="12"/>
        <end position="33"/>
    </location>
</feature>
<dbReference type="EMBL" id="BNDS01000012">
    <property type="protein sequence ID" value="GHH99429.1"/>
    <property type="molecule type" value="Genomic_DNA"/>
</dbReference>
<comment type="subcellular location">
    <subcellularLocation>
        <location evidence="1">Membrane</location>
        <topology evidence="1">Multi-pass membrane protein</topology>
    </subcellularLocation>
</comment>
<proteinExistence type="inferred from homology"/>
<reference evidence="9 10" key="1">
    <citation type="journal article" date="2022" name="Int. J. Syst. Evol. Microbiol.">
        <title>Neobacillus kokaensis sp. nov., isolated from soil.</title>
        <authorList>
            <person name="Yuki K."/>
            <person name="Matsubara H."/>
            <person name="Yamaguchi S."/>
        </authorList>
    </citation>
    <scope>NUCLEOTIDE SEQUENCE [LARGE SCALE GENOMIC DNA]</scope>
    <source>
        <strain evidence="9 10">LOB 377</strain>
    </source>
</reference>
<keyword evidence="4" id="KW-0309">Germination</keyword>
<evidence type="ECO:0000256" key="1">
    <source>
        <dbReference type="ARBA" id="ARBA00004141"/>
    </source>
</evidence>
<evidence type="ECO:0000313" key="10">
    <source>
        <dbReference type="Proteomes" id="UP000637074"/>
    </source>
</evidence>
<dbReference type="Gene3D" id="1.20.1740.10">
    <property type="entry name" value="Amino acid/polyamine transporter I"/>
    <property type="match status" value="1"/>
</dbReference>
<dbReference type="PANTHER" id="PTHR34975">
    <property type="entry name" value="SPORE GERMINATION PROTEIN A2"/>
    <property type="match status" value="1"/>
</dbReference>
<protein>
    <submittedName>
        <fullName evidence="9">Germination protein</fullName>
    </submittedName>
</protein>
<keyword evidence="3" id="KW-0813">Transport</keyword>
<feature type="transmembrane region" description="Helical" evidence="8">
    <location>
        <begin position="118"/>
        <end position="135"/>
    </location>
</feature>
<name>A0ABQ3N466_9BACI</name>
<dbReference type="NCBIfam" id="TIGR00912">
    <property type="entry name" value="2A0309"/>
    <property type="match status" value="1"/>
</dbReference>
<feature type="transmembrane region" description="Helical" evidence="8">
    <location>
        <begin position="219"/>
        <end position="240"/>
    </location>
</feature>
<keyword evidence="7 8" id="KW-0472">Membrane</keyword>
<evidence type="ECO:0000256" key="5">
    <source>
        <dbReference type="ARBA" id="ARBA00022692"/>
    </source>
</evidence>
<dbReference type="RefSeq" id="WP_191274115.1">
    <property type="nucleotide sequence ID" value="NZ_BNDS01000012.1"/>
</dbReference>
<gene>
    <name evidence="9" type="ORF">AM1BK_29720</name>
</gene>
<dbReference type="Proteomes" id="UP000637074">
    <property type="component" value="Unassembled WGS sequence"/>
</dbReference>
<feature type="transmembrane region" description="Helical" evidence="8">
    <location>
        <begin position="187"/>
        <end position="207"/>
    </location>
</feature>
<feature type="transmembrane region" description="Helical" evidence="8">
    <location>
        <begin position="85"/>
        <end position="106"/>
    </location>
</feature>
<feature type="transmembrane region" description="Helical" evidence="8">
    <location>
        <begin position="45"/>
        <end position="65"/>
    </location>
</feature>
<accession>A0ABQ3N466</accession>
<evidence type="ECO:0000256" key="2">
    <source>
        <dbReference type="ARBA" id="ARBA00007998"/>
    </source>
</evidence>
<keyword evidence="10" id="KW-1185">Reference proteome</keyword>
<dbReference type="PANTHER" id="PTHR34975:SF2">
    <property type="entry name" value="SPORE GERMINATION PROTEIN A2"/>
    <property type="match status" value="1"/>
</dbReference>
<evidence type="ECO:0000256" key="3">
    <source>
        <dbReference type="ARBA" id="ARBA00022448"/>
    </source>
</evidence>
<comment type="caution">
    <text evidence="9">The sequence shown here is derived from an EMBL/GenBank/DDBJ whole genome shotgun (WGS) entry which is preliminary data.</text>
</comment>
<sequence length="364" mass="41150">MIEKGKISAQQMAIMMYPVIVGTGIISVPAVSAEYAKNDLWISPLWAALIGFVAVYIAFQLHKFYPGQTIMQYTEHIMGRTLGKILGFLYLVFYIQMNGGGIRIYAEFVTGVLLTKTPIIVVISTIVLVCAFAVRGGVEVVARVAQFFFPLYVLSMVVIIVLLFPDLNYKNIFPILADGLIPSMRGAIVPGGWFAEFILVSVLFPYLTNVEKGRKWGMISVFSVMMTFMVTNLLILFVFGETTSRYLYPLFTASRYISIADFLQKLDPVIMAMWVAGSFIKFSVVFYALVICTAQWLNLSNYRPIVFPLGFLTILFSIWGVPSKMVESEYNFIVFPVYSFFVQILIPLLLLSIAFFRRRRPALR</sequence>
<comment type="similarity">
    <text evidence="2">Belongs to the amino acid-polyamine-organocation (APC) superfamily. Spore germination protein (SGP) (TC 2.A.3.9) family.</text>
</comment>
<feature type="transmembrane region" description="Helical" evidence="8">
    <location>
        <begin position="333"/>
        <end position="356"/>
    </location>
</feature>
<dbReference type="InterPro" id="IPR004761">
    <property type="entry name" value="Spore_GerAB"/>
</dbReference>